<reference evidence="3 4" key="1">
    <citation type="submission" date="2019-07" db="EMBL/GenBank/DDBJ databases">
        <title>Chromosome genome assembly for large yellow croaker.</title>
        <authorList>
            <person name="Xiao S."/>
        </authorList>
    </citation>
    <scope>NUCLEOTIDE SEQUENCE [LARGE SCALE GENOMIC DNA]</scope>
    <source>
        <strain evidence="3">JMULYC20181020</strain>
        <tissue evidence="3">Muscle</tissue>
    </source>
</reference>
<keyword evidence="4" id="KW-1185">Reference proteome</keyword>
<name>A0A6G0HRN3_LARCR</name>
<dbReference type="Pfam" id="PF12949">
    <property type="entry name" value="HeH"/>
    <property type="match status" value="1"/>
</dbReference>
<proteinExistence type="predicted"/>
<sequence>MEETLALNASDCNLLEEISNTPEVSETSPSPVIPTGQPPRPPRGRTGLRRPSDTGDSRRFSPTRSRSRRASDRRNRPEATSPGQHAVRPSATGIADWTVASLKRSLTHHNIPFHHSDRKATLLRHLRNFLHNSTSRTPLPGRRRHDDDVTPPSSARHSHSALTQGQPQPHLQQAPRRSPRPSPVSSTLRQQILSGNYVDLAQLIHPSTYNPHIPIPIHLLDDFLTVTPPSFPPSHGLTTMVSVFTNLGVPLSAEKTEGPSTSLEFLGITLDSISLQASLPIEKIHRTSLLISNFLLAHRCTKRQLLSLLGHLNYAIRIIPQGRSFLSHLLSIATSTPNLHDHITLNEASKMELKLWHHFLSSWNGISFFYDDHITKPEDIQLFTDAAPSAGFGGFYSGKWFAAAWPHEFPSLPHSSTIHEIYPIIIAGILWGHEWSKKTIAIYSDNSAAVDIINKGWSHSLDIMQFICRLTLVSAQHQFIIRASHIPGHKNAIADSLSRFSLQKFKLLAPDSDPLPTLIPPYSATIFN</sequence>
<dbReference type="SUPFAM" id="SSF56672">
    <property type="entry name" value="DNA/RNA polymerases"/>
    <property type="match status" value="1"/>
</dbReference>
<feature type="compositionally biased region" description="Polar residues" evidence="1">
    <location>
        <begin position="151"/>
        <end position="171"/>
    </location>
</feature>
<dbReference type="Proteomes" id="UP000424527">
    <property type="component" value="Unassembled WGS sequence"/>
</dbReference>
<dbReference type="InterPro" id="IPR052055">
    <property type="entry name" value="Hepadnavirus_pol/RT"/>
</dbReference>
<dbReference type="InterPro" id="IPR043502">
    <property type="entry name" value="DNA/RNA_pol_sf"/>
</dbReference>
<feature type="compositionally biased region" description="Polar residues" evidence="1">
    <location>
        <begin position="18"/>
        <end position="30"/>
    </location>
</feature>
<protein>
    <recommendedName>
        <fullName evidence="2">HeH/LEM domain-containing protein</fullName>
    </recommendedName>
</protein>
<evidence type="ECO:0000259" key="2">
    <source>
        <dbReference type="Pfam" id="PF12949"/>
    </source>
</evidence>
<evidence type="ECO:0000256" key="1">
    <source>
        <dbReference type="SAM" id="MobiDB-lite"/>
    </source>
</evidence>
<dbReference type="InterPro" id="IPR036397">
    <property type="entry name" value="RNaseH_sf"/>
</dbReference>
<feature type="region of interest" description="Disordered" evidence="1">
    <location>
        <begin position="132"/>
        <end position="188"/>
    </location>
</feature>
<dbReference type="GO" id="GO:0006259">
    <property type="term" value="P:DNA metabolic process"/>
    <property type="evidence" value="ECO:0007669"/>
    <property type="project" value="UniProtKB-ARBA"/>
</dbReference>
<evidence type="ECO:0000313" key="3">
    <source>
        <dbReference type="EMBL" id="KAE8281681.1"/>
    </source>
</evidence>
<dbReference type="GO" id="GO:0003676">
    <property type="term" value="F:nucleic acid binding"/>
    <property type="evidence" value="ECO:0007669"/>
    <property type="project" value="InterPro"/>
</dbReference>
<dbReference type="InterPro" id="IPR025856">
    <property type="entry name" value="HeH/LEM_domain"/>
</dbReference>
<feature type="compositionally biased region" description="Basic and acidic residues" evidence="1">
    <location>
        <begin position="50"/>
        <end position="59"/>
    </location>
</feature>
<accession>A0A6G0HRN3</accession>
<evidence type="ECO:0000313" key="4">
    <source>
        <dbReference type="Proteomes" id="UP000424527"/>
    </source>
</evidence>
<feature type="region of interest" description="Disordered" evidence="1">
    <location>
        <begin position="1"/>
        <end position="92"/>
    </location>
</feature>
<gene>
    <name evidence="3" type="ORF">D5F01_LYC20680</name>
</gene>
<dbReference type="PANTHER" id="PTHR33050">
    <property type="entry name" value="REVERSE TRANSCRIPTASE DOMAIN-CONTAINING PROTEIN"/>
    <property type="match status" value="1"/>
</dbReference>
<dbReference type="AlphaFoldDB" id="A0A6G0HRN3"/>
<organism evidence="3 4">
    <name type="scientific">Larimichthys crocea</name>
    <name type="common">Large yellow croaker</name>
    <name type="synonym">Pseudosciaena crocea</name>
    <dbReference type="NCBI Taxonomy" id="215358"/>
    <lineage>
        <taxon>Eukaryota</taxon>
        <taxon>Metazoa</taxon>
        <taxon>Chordata</taxon>
        <taxon>Craniata</taxon>
        <taxon>Vertebrata</taxon>
        <taxon>Euteleostomi</taxon>
        <taxon>Actinopterygii</taxon>
        <taxon>Neopterygii</taxon>
        <taxon>Teleostei</taxon>
        <taxon>Neoteleostei</taxon>
        <taxon>Acanthomorphata</taxon>
        <taxon>Eupercaria</taxon>
        <taxon>Sciaenidae</taxon>
        <taxon>Larimichthys</taxon>
    </lineage>
</organism>
<comment type="caution">
    <text evidence="3">The sequence shown here is derived from an EMBL/GenBank/DDBJ whole genome shotgun (WGS) entry which is preliminary data.</text>
</comment>
<dbReference type="PANTHER" id="PTHR33050:SF8">
    <property type="entry name" value="REVERSE TRANSCRIPTASE DOMAIN-CONTAINING PROTEIN"/>
    <property type="match status" value="1"/>
</dbReference>
<dbReference type="Gene3D" id="3.30.420.10">
    <property type="entry name" value="Ribonuclease H-like superfamily/Ribonuclease H"/>
    <property type="match status" value="1"/>
</dbReference>
<dbReference type="EMBL" id="REGW02000020">
    <property type="protein sequence ID" value="KAE8281681.1"/>
    <property type="molecule type" value="Genomic_DNA"/>
</dbReference>
<feature type="domain" description="HeH/LEM" evidence="2">
    <location>
        <begin position="98"/>
        <end position="127"/>
    </location>
</feature>
<dbReference type="CDD" id="cd09275">
    <property type="entry name" value="RNase_HI_RT_DIRS1"/>
    <property type="match status" value="1"/>
</dbReference>